<evidence type="ECO:0000256" key="1">
    <source>
        <dbReference type="ARBA" id="ARBA00022729"/>
    </source>
</evidence>
<name>A0ABQ2P804_9NEIS</name>
<evidence type="ECO:0000259" key="3">
    <source>
        <dbReference type="SMART" id="SM00062"/>
    </source>
</evidence>
<evidence type="ECO:0000256" key="2">
    <source>
        <dbReference type="SAM" id="SignalP"/>
    </source>
</evidence>
<keyword evidence="5" id="KW-1185">Reference proteome</keyword>
<accession>A0ABQ2P804</accession>
<feature type="signal peptide" evidence="2">
    <location>
        <begin position="1"/>
        <end position="22"/>
    </location>
</feature>
<dbReference type="InterPro" id="IPR001638">
    <property type="entry name" value="Solute-binding_3/MltF_N"/>
</dbReference>
<evidence type="ECO:0000313" key="5">
    <source>
        <dbReference type="Proteomes" id="UP000637267"/>
    </source>
</evidence>
<protein>
    <recommendedName>
        <fullName evidence="3">Solute-binding protein family 3/N-terminal domain-containing protein</fullName>
    </recommendedName>
</protein>
<feature type="domain" description="Solute-binding protein family 3/N-terminal" evidence="3">
    <location>
        <begin position="25"/>
        <end position="247"/>
    </location>
</feature>
<dbReference type="EMBL" id="BMLX01000002">
    <property type="protein sequence ID" value="GGP20622.1"/>
    <property type="molecule type" value="Genomic_DNA"/>
</dbReference>
<dbReference type="RefSeq" id="WP_188703765.1">
    <property type="nucleotide sequence ID" value="NZ_BMLX01000002.1"/>
</dbReference>
<dbReference type="SUPFAM" id="SSF53850">
    <property type="entry name" value="Periplasmic binding protein-like II"/>
    <property type="match status" value="1"/>
</dbReference>
<gene>
    <name evidence="4" type="ORF">GCM10010970_16130</name>
</gene>
<dbReference type="Proteomes" id="UP000637267">
    <property type="component" value="Unassembled WGS sequence"/>
</dbReference>
<dbReference type="PANTHER" id="PTHR35936">
    <property type="entry name" value="MEMBRANE-BOUND LYTIC MUREIN TRANSGLYCOSYLASE F"/>
    <property type="match status" value="1"/>
</dbReference>
<feature type="chain" id="PRO_5046258494" description="Solute-binding protein family 3/N-terminal domain-containing protein" evidence="2">
    <location>
        <begin position="23"/>
        <end position="247"/>
    </location>
</feature>
<keyword evidence="1 2" id="KW-0732">Signal</keyword>
<dbReference type="Gene3D" id="3.40.190.10">
    <property type="entry name" value="Periplasmic binding protein-like II"/>
    <property type="match status" value="2"/>
</dbReference>
<sequence length="247" mass="27510">MPVRVLLLLAMLAALCTVPARAGQRIVVGAEDDWYPYSGKVNGDAHGMAEDIIQAAFSAVGVDVKFVSLPYARCIHMVRTGELAACFDTARTRENEADFLWPAHPMFSSKALIYARADSQEHDLGPAALHGKRVAVTNGYEYGSDFDGDITVIREVTNQTIYSFRMLELGRVQYVLAFEKVANYLLSANQREFEGKFRVVGLSAQNDLYCVFSRKFPGAEAALDNFNRGFEMIQANGTYRTILTTWR</sequence>
<dbReference type="PANTHER" id="PTHR35936:SF6">
    <property type="entry name" value="AMINO ACID ABC TRANSPORTER SUBSTRATE-BINDING PAAT FAMILY PROTEIN"/>
    <property type="match status" value="1"/>
</dbReference>
<evidence type="ECO:0000313" key="4">
    <source>
        <dbReference type="EMBL" id="GGP20622.1"/>
    </source>
</evidence>
<dbReference type="Pfam" id="PF00497">
    <property type="entry name" value="SBP_bac_3"/>
    <property type="match status" value="1"/>
</dbReference>
<reference evidence="5" key="1">
    <citation type="journal article" date="2019" name="Int. J. Syst. Evol. Microbiol.">
        <title>The Global Catalogue of Microorganisms (GCM) 10K type strain sequencing project: providing services to taxonomists for standard genome sequencing and annotation.</title>
        <authorList>
            <consortium name="The Broad Institute Genomics Platform"/>
            <consortium name="The Broad Institute Genome Sequencing Center for Infectious Disease"/>
            <person name="Wu L."/>
            <person name="Ma J."/>
        </authorList>
    </citation>
    <scope>NUCLEOTIDE SEQUENCE [LARGE SCALE GENOMIC DNA]</scope>
    <source>
        <strain evidence="5">CGMCC 1.8859</strain>
    </source>
</reference>
<dbReference type="SMART" id="SM00062">
    <property type="entry name" value="PBPb"/>
    <property type="match status" value="1"/>
</dbReference>
<proteinExistence type="predicted"/>
<comment type="caution">
    <text evidence="4">The sequence shown here is derived from an EMBL/GenBank/DDBJ whole genome shotgun (WGS) entry which is preliminary data.</text>
</comment>
<organism evidence="4 5">
    <name type="scientific">Silvimonas iriomotensis</name>
    <dbReference type="NCBI Taxonomy" id="449662"/>
    <lineage>
        <taxon>Bacteria</taxon>
        <taxon>Pseudomonadati</taxon>
        <taxon>Pseudomonadota</taxon>
        <taxon>Betaproteobacteria</taxon>
        <taxon>Neisseriales</taxon>
        <taxon>Chitinibacteraceae</taxon>
        <taxon>Silvimonas</taxon>
    </lineage>
</organism>